<dbReference type="EMBL" id="JAEMWZ010000069">
    <property type="protein sequence ID" value="KAG7138723.1"/>
    <property type="molecule type" value="Genomic_DNA"/>
</dbReference>
<gene>
    <name evidence="2" type="ORF">HYQ45_018852</name>
</gene>
<dbReference type="Pfam" id="PF13561">
    <property type="entry name" value="adh_short_C2"/>
    <property type="match status" value="1"/>
</dbReference>
<feature type="domain" description="FAD-binding PCMH-type" evidence="1">
    <location>
        <begin position="1"/>
        <end position="167"/>
    </location>
</feature>
<dbReference type="InterPro" id="IPR016166">
    <property type="entry name" value="FAD-bd_PCMH"/>
</dbReference>
<dbReference type="Proteomes" id="UP000689129">
    <property type="component" value="Unassembled WGS sequence"/>
</dbReference>
<organism evidence="2 3">
    <name type="scientific">Verticillium longisporum</name>
    <name type="common">Verticillium dahliae var. longisporum</name>
    <dbReference type="NCBI Taxonomy" id="100787"/>
    <lineage>
        <taxon>Eukaryota</taxon>
        <taxon>Fungi</taxon>
        <taxon>Dikarya</taxon>
        <taxon>Ascomycota</taxon>
        <taxon>Pezizomycotina</taxon>
        <taxon>Sordariomycetes</taxon>
        <taxon>Hypocreomycetidae</taxon>
        <taxon>Glomerellales</taxon>
        <taxon>Plectosphaerellaceae</taxon>
        <taxon>Verticillium</taxon>
    </lineage>
</organism>
<dbReference type="PANTHER" id="PTHR11748:SF116">
    <property type="entry name" value="D-LACTATE DEHYDROGENASE (CYTOCHROME) (AFU_ORTHOLOGUE AFUA_7G02560)"/>
    <property type="match status" value="1"/>
</dbReference>
<dbReference type="PANTHER" id="PTHR11748">
    <property type="entry name" value="D-LACTATE DEHYDROGENASE"/>
    <property type="match status" value="1"/>
</dbReference>
<name>A0A8I3AUT4_VERLO</name>
<dbReference type="GO" id="GO:0004458">
    <property type="term" value="F:D-lactate dehydrogenase (cytochrome) activity"/>
    <property type="evidence" value="ECO:0007669"/>
    <property type="project" value="TreeGrafter"/>
</dbReference>
<accession>A0A8I3AUT4</accession>
<dbReference type="Pfam" id="PF01565">
    <property type="entry name" value="FAD_binding_4"/>
    <property type="match status" value="1"/>
</dbReference>
<dbReference type="GO" id="GO:0008720">
    <property type="term" value="F:D-lactate dehydrogenase (NAD+) activity"/>
    <property type="evidence" value="ECO:0007669"/>
    <property type="project" value="TreeGrafter"/>
</dbReference>
<dbReference type="GO" id="GO:1903457">
    <property type="term" value="P:lactate catabolic process"/>
    <property type="evidence" value="ECO:0007669"/>
    <property type="project" value="TreeGrafter"/>
</dbReference>
<reference evidence="2" key="1">
    <citation type="journal article" date="2021" name="Mol. Plant Pathol.">
        <title>A 20-kb lineage-specific genomic region tames virulence in pathogenic amphidiploid Verticillium longisporum.</title>
        <authorList>
            <person name="Harting R."/>
            <person name="Starke J."/>
            <person name="Kusch H."/>
            <person name="Poggeler S."/>
            <person name="Maurus I."/>
            <person name="Schluter R."/>
            <person name="Landesfeind M."/>
            <person name="Bulla I."/>
            <person name="Nowrousian M."/>
            <person name="de Jonge R."/>
            <person name="Stahlhut G."/>
            <person name="Hoff K.J."/>
            <person name="Asshauer K.P."/>
            <person name="Thurmer A."/>
            <person name="Stanke M."/>
            <person name="Daniel R."/>
            <person name="Morgenstern B."/>
            <person name="Thomma B.P.H.J."/>
            <person name="Kronstad J.W."/>
            <person name="Braus-Stromeyer S.A."/>
            <person name="Braus G.H."/>
        </authorList>
    </citation>
    <scope>NUCLEOTIDE SEQUENCE</scope>
    <source>
        <strain evidence="2">Vl32</strain>
    </source>
</reference>
<dbReference type="InterPro" id="IPR002347">
    <property type="entry name" value="SDR_fam"/>
</dbReference>
<dbReference type="AlphaFoldDB" id="A0A8I3AUT4"/>
<comment type="caution">
    <text evidence="2">The sequence shown here is derived from an EMBL/GenBank/DDBJ whole genome shotgun (WGS) entry which is preliminary data.</text>
</comment>
<dbReference type="OrthoDB" id="5102310at2759"/>
<evidence type="ECO:0000259" key="1">
    <source>
        <dbReference type="PROSITE" id="PS51387"/>
    </source>
</evidence>
<dbReference type="InterPro" id="IPR006094">
    <property type="entry name" value="Oxid_FAD_bind_N"/>
</dbReference>
<dbReference type="PROSITE" id="PS51387">
    <property type="entry name" value="FAD_PCMH"/>
    <property type="match status" value="1"/>
</dbReference>
<dbReference type="GO" id="GO:0005739">
    <property type="term" value="C:mitochondrion"/>
    <property type="evidence" value="ECO:0007669"/>
    <property type="project" value="TreeGrafter"/>
</dbReference>
<protein>
    <recommendedName>
        <fullName evidence="1">FAD-binding PCMH-type domain-containing protein</fullName>
    </recommendedName>
</protein>
<dbReference type="GO" id="GO:0071949">
    <property type="term" value="F:FAD binding"/>
    <property type="evidence" value="ECO:0007669"/>
    <property type="project" value="InterPro"/>
</dbReference>
<proteinExistence type="predicted"/>
<sequence>MKMCHTRWIPVTGYSGGTSLEGHFVPTRGGVSIDFGRMDQILSLYKDDLDVVVQPGVRWEALNEELARDNLFFPPDPGPGAMIGGIKSFVMADSKVIATKPTGEGRRSGVEHVEEELGKPNVISEDVNHPDPELYIEALARYPNDESIDQVAEKKVLRKIDMRILPLLGICYFFYYVDKTTLGPIETPLLKTSAQRLGERPTSYSMALPRQGQPSEVAALIVFLLGDESKFITGSVYQVDGGLLRLRLSS</sequence>
<evidence type="ECO:0000313" key="2">
    <source>
        <dbReference type="EMBL" id="KAG7138723.1"/>
    </source>
</evidence>
<evidence type="ECO:0000313" key="3">
    <source>
        <dbReference type="Proteomes" id="UP000689129"/>
    </source>
</evidence>